<proteinExistence type="predicted"/>
<dbReference type="Gene3D" id="1.10.357.10">
    <property type="entry name" value="Tetracycline Repressor, domain 2"/>
    <property type="match status" value="1"/>
</dbReference>
<dbReference type="RefSeq" id="WP_136901185.1">
    <property type="nucleotide sequence ID" value="NZ_SUME01000003.1"/>
</dbReference>
<dbReference type="Pfam" id="PF00440">
    <property type="entry name" value="TetR_N"/>
    <property type="match status" value="1"/>
</dbReference>
<reference evidence="4 5" key="1">
    <citation type="submission" date="2019-04" db="EMBL/GenBank/DDBJ databases">
        <title>Sphingobacterium olei sp. nov., isolated from oil-contaminated soil.</title>
        <authorList>
            <person name="Liu B."/>
        </authorList>
    </citation>
    <scope>NUCLEOTIDE SEQUENCE [LARGE SCALE GENOMIC DNA]</scope>
    <source>
        <strain evidence="4 5">HAL-9</strain>
    </source>
</reference>
<feature type="domain" description="HTH tetR-type" evidence="3">
    <location>
        <begin position="25"/>
        <end position="85"/>
    </location>
</feature>
<dbReference type="InterPro" id="IPR009057">
    <property type="entry name" value="Homeodomain-like_sf"/>
</dbReference>
<dbReference type="InterPro" id="IPR001647">
    <property type="entry name" value="HTH_TetR"/>
</dbReference>
<dbReference type="Proteomes" id="UP000306808">
    <property type="component" value="Unassembled WGS sequence"/>
</dbReference>
<evidence type="ECO:0000256" key="2">
    <source>
        <dbReference type="PROSITE-ProRule" id="PRU00335"/>
    </source>
</evidence>
<evidence type="ECO:0000259" key="3">
    <source>
        <dbReference type="PROSITE" id="PS50977"/>
    </source>
</evidence>
<sequence>MKKSTVIETKERTRKVSSGPLREKARSMQRLIEAVGKVIQKSGYAGLNVAAICKEAGLDRKLVYNYFGSLDDLIETYVRQKDYWNAKAKTAIENLAQNPQEINADNVSSLLQGQFEAMLKDKALQKIIHWEIGEKNEILRKLSNSREEMGEQLLRHVDPYFVSDGIDIRAMLALQIGGLYYLSLHAESNGSTFCGLDINQPQGKERVKNALDSIIHKAFEKTDFTINP</sequence>
<keyword evidence="1 2" id="KW-0238">DNA-binding</keyword>
<dbReference type="InterPro" id="IPR050624">
    <property type="entry name" value="HTH-type_Tx_Regulator"/>
</dbReference>
<organism evidence="4 5">
    <name type="scientific">Sphingobacterium olei</name>
    <dbReference type="NCBI Taxonomy" id="2571155"/>
    <lineage>
        <taxon>Bacteria</taxon>
        <taxon>Pseudomonadati</taxon>
        <taxon>Bacteroidota</taxon>
        <taxon>Sphingobacteriia</taxon>
        <taxon>Sphingobacteriales</taxon>
        <taxon>Sphingobacteriaceae</taxon>
        <taxon>Sphingobacterium</taxon>
    </lineage>
</organism>
<name>A0A4U0P346_9SPHI</name>
<dbReference type="PANTHER" id="PTHR43479">
    <property type="entry name" value="ACREF/ENVCD OPERON REPRESSOR-RELATED"/>
    <property type="match status" value="1"/>
</dbReference>
<gene>
    <name evidence="4" type="ORF">FAZ15_10150</name>
</gene>
<accession>A0A4U0P346</accession>
<evidence type="ECO:0000256" key="1">
    <source>
        <dbReference type="ARBA" id="ARBA00023125"/>
    </source>
</evidence>
<dbReference type="PRINTS" id="PR00455">
    <property type="entry name" value="HTHTETR"/>
</dbReference>
<dbReference type="GO" id="GO:0003677">
    <property type="term" value="F:DNA binding"/>
    <property type="evidence" value="ECO:0007669"/>
    <property type="project" value="UniProtKB-UniRule"/>
</dbReference>
<evidence type="ECO:0000313" key="4">
    <source>
        <dbReference type="EMBL" id="TJZ61540.1"/>
    </source>
</evidence>
<keyword evidence="5" id="KW-1185">Reference proteome</keyword>
<dbReference type="AlphaFoldDB" id="A0A4U0P346"/>
<evidence type="ECO:0000313" key="5">
    <source>
        <dbReference type="Proteomes" id="UP000306808"/>
    </source>
</evidence>
<dbReference type="PROSITE" id="PS50977">
    <property type="entry name" value="HTH_TETR_2"/>
    <property type="match status" value="1"/>
</dbReference>
<feature type="DNA-binding region" description="H-T-H motif" evidence="2">
    <location>
        <begin position="48"/>
        <end position="67"/>
    </location>
</feature>
<dbReference type="PANTHER" id="PTHR43479:SF11">
    <property type="entry name" value="ACREF_ENVCD OPERON REPRESSOR-RELATED"/>
    <property type="match status" value="1"/>
</dbReference>
<protein>
    <submittedName>
        <fullName evidence="4">TetR/AcrR family transcriptional regulator</fullName>
    </submittedName>
</protein>
<dbReference type="EMBL" id="SUME01000003">
    <property type="protein sequence ID" value="TJZ61540.1"/>
    <property type="molecule type" value="Genomic_DNA"/>
</dbReference>
<comment type="caution">
    <text evidence="4">The sequence shown here is derived from an EMBL/GenBank/DDBJ whole genome shotgun (WGS) entry which is preliminary data.</text>
</comment>
<dbReference type="OrthoDB" id="836882at2"/>
<dbReference type="SUPFAM" id="SSF46689">
    <property type="entry name" value="Homeodomain-like"/>
    <property type="match status" value="1"/>
</dbReference>